<accession>A0A2K6W254</accession>
<proteinExistence type="predicted"/>
<organism evidence="2 3">
    <name type="scientific">Onchocerca volvulus</name>
    <dbReference type="NCBI Taxonomy" id="6282"/>
    <lineage>
        <taxon>Eukaryota</taxon>
        <taxon>Metazoa</taxon>
        <taxon>Ecdysozoa</taxon>
        <taxon>Nematoda</taxon>
        <taxon>Chromadorea</taxon>
        <taxon>Rhabditida</taxon>
        <taxon>Spirurina</taxon>
        <taxon>Spiruromorpha</taxon>
        <taxon>Filarioidea</taxon>
        <taxon>Onchocercidae</taxon>
        <taxon>Onchocerca</taxon>
    </lineage>
</organism>
<feature type="chain" id="PRO_5014295896" evidence="1">
    <location>
        <begin position="26"/>
        <end position="571"/>
    </location>
</feature>
<dbReference type="EnsemblMetazoa" id="OVOC4289.2">
    <property type="protein sequence ID" value="OVOC4289.2"/>
    <property type="gene ID" value="WBGene00241098"/>
</dbReference>
<reference evidence="2" key="2">
    <citation type="submission" date="2018-02" db="UniProtKB">
        <authorList>
            <consortium name="EnsemblMetazoa"/>
        </authorList>
    </citation>
    <scope>IDENTIFICATION</scope>
</reference>
<evidence type="ECO:0000313" key="3">
    <source>
        <dbReference type="Proteomes" id="UP000024404"/>
    </source>
</evidence>
<dbReference type="EnsemblMetazoa" id="OVOC4289.1">
    <property type="protein sequence ID" value="OVOC4289.1"/>
    <property type="gene ID" value="WBGene00241098"/>
</dbReference>
<evidence type="ECO:0000313" key="2">
    <source>
        <dbReference type="EnsemblMetazoa" id="OVOC4289.1"/>
    </source>
</evidence>
<dbReference type="Proteomes" id="UP000024404">
    <property type="component" value="Unassembled WGS sequence"/>
</dbReference>
<sequence length="571" mass="65984">MILRYFLRTFYLITCNLLAVNGVRSDFLTHQTMRFFNTVRNDFLIYGITQDCQLYFVEHMNYMLIKSLKVDRSNTYCYPDLVKLHLRQGIKQISLLLIMKQAMNHICTLPIEMPSLQTVSNGQLFSYSIFTSLPYAACSRLRDNNFLLEPDLSFMDTTFSDIIYFINAKSIGFQRDIQQFRINEYGNLVAMEKFVVYHPQKGSHGGIEQFNQFIVELDLKRSILYTFNRLQKNLLSECLFDLLFRPSYRFPKWIEFNHVQRKQAWLESFAVDGQLMMFTESIHDEMGATSELYLKNLRIRNSSTRLLHLDFVGDIGVLQKQTYADLSTKNISTFDNVRQLYAQSARNAQLAISHASQKNTVLDIISPATLTVKTTSTSTAASVEKATINGIDQFYSEIESDQSSGIIDHKIWKGTKTPATERSSTLSYQQWFTKDVSKYHDMEESEKKLAENTEEMRNIILPSSNDSKIFWESNISKVDKNKENIMLDIDDHIYDNEMGNVQGTKKENEVFQFPEIIPEKDIITSATVGHSEMTTQPSTTLRSNCTLTVMQLNVFICLLASFHIYLTFSIP</sequence>
<dbReference type="Pfam" id="PF25492">
    <property type="entry name" value="DUF7911"/>
    <property type="match status" value="1"/>
</dbReference>
<name>A0A2K6W254_ONCVO</name>
<keyword evidence="1" id="KW-0732">Signal</keyword>
<keyword evidence="3" id="KW-1185">Reference proteome</keyword>
<dbReference type="AlphaFoldDB" id="A0A2K6W254"/>
<reference evidence="3" key="1">
    <citation type="submission" date="2013-10" db="EMBL/GenBank/DDBJ databases">
        <title>Genome sequencing of Onchocerca volvulus.</title>
        <authorList>
            <person name="Cotton J."/>
            <person name="Tsai J."/>
            <person name="Stanley E."/>
            <person name="Tracey A."/>
            <person name="Holroyd N."/>
            <person name="Lustigman S."/>
            <person name="Berriman M."/>
        </authorList>
    </citation>
    <scope>NUCLEOTIDE SEQUENCE</scope>
</reference>
<protein>
    <submittedName>
        <fullName evidence="2">Uncharacterized protein</fullName>
    </submittedName>
</protein>
<dbReference type="EMBL" id="CMVM020000129">
    <property type="status" value="NOT_ANNOTATED_CDS"/>
    <property type="molecule type" value="Genomic_DNA"/>
</dbReference>
<dbReference type="InterPro" id="IPR057233">
    <property type="entry name" value="DUF7911"/>
</dbReference>
<feature type="signal peptide" evidence="1">
    <location>
        <begin position="1"/>
        <end position="25"/>
    </location>
</feature>
<evidence type="ECO:0000256" key="1">
    <source>
        <dbReference type="SAM" id="SignalP"/>
    </source>
</evidence>